<dbReference type="SMART" id="SM00849">
    <property type="entry name" value="Lactamase_B"/>
    <property type="match status" value="1"/>
</dbReference>
<feature type="domain" description="Metallo-beta-lactamase" evidence="2">
    <location>
        <begin position="46"/>
        <end position="203"/>
    </location>
</feature>
<dbReference type="PANTHER" id="PTHR42951">
    <property type="entry name" value="METALLO-BETA-LACTAMASE DOMAIN-CONTAINING"/>
    <property type="match status" value="1"/>
</dbReference>
<evidence type="ECO:0000313" key="4">
    <source>
        <dbReference type="Proteomes" id="UP001470230"/>
    </source>
</evidence>
<dbReference type="InterPro" id="IPR050855">
    <property type="entry name" value="NDM-1-like"/>
</dbReference>
<keyword evidence="1" id="KW-0732">Signal</keyword>
<evidence type="ECO:0000313" key="3">
    <source>
        <dbReference type="EMBL" id="KAK8875909.1"/>
    </source>
</evidence>
<comment type="caution">
    <text evidence="3">The sequence shown here is derived from an EMBL/GenBank/DDBJ whole genome shotgun (WGS) entry which is preliminary data.</text>
</comment>
<organism evidence="3 4">
    <name type="scientific">Tritrichomonas musculus</name>
    <dbReference type="NCBI Taxonomy" id="1915356"/>
    <lineage>
        <taxon>Eukaryota</taxon>
        <taxon>Metamonada</taxon>
        <taxon>Parabasalia</taxon>
        <taxon>Tritrichomonadida</taxon>
        <taxon>Tritrichomonadidae</taxon>
        <taxon>Tritrichomonas</taxon>
    </lineage>
</organism>
<accession>A0ABR2JDU9</accession>
<feature type="signal peptide" evidence="1">
    <location>
        <begin position="1"/>
        <end position="18"/>
    </location>
</feature>
<feature type="chain" id="PRO_5047053759" description="Metallo-beta-lactamase domain-containing protein" evidence="1">
    <location>
        <begin position="19"/>
        <end position="265"/>
    </location>
</feature>
<name>A0ABR2JDU9_9EUKA</name>
<dbReference type="Pfam" id="PF00753">
    <property type="entry name" value="Lactamase_B"/>
    <property type="match status" value="1"/>
</dbReference>
<dbReference type="EMBL" id="JAPFFF010000012">
    <property type="protein sequence ID" value="KAK8875909.1"/>
    <property type="molecule type" value="Genomic_DNA"/>
</dbReference>
<dbReference type="InterPro" id="IPR036866">
    <property type="entry name" value="RibonucZ/Hydroxyglut_hydro"/>
</dbReference>
<protein>
    <recommendedName>
        <fullName evidence="2">Metallo-beta-lactamase domain-containing protein</fullName>
    </recommendedName>
</protein>
<sequence length="265" mass="30501">MLQIFLFIFSVISYDIKSLPLLFENDKIKAYKIHEHLWMFWIKSSTNSIFIIEGSEKSLVIDCGVKVSGLSSMISKVTSKPQVLALTHGHRDHSASISQFSKVYMNIKDKMMLLPYDGNITYVDDGDIIDIGDKQFQVIAMYGHTEGSIGFLDIQDKWLFTGDAIGSTSLWMQITPLPLETALDVIWRIDDIEDYFQEIFVGHYPELDHIANMTYVNKMRYLIEKVLYTKDYPNEPFGGGFFSSAVVSKFEDVELVYNQDNLYYK</sequence>
<dbReference type="PANTHER" id="PTHR42951:SF22">
    <property type="entry name" value="METALLO BETA-LACTAMASE SUPERFAMILY LIPOPROTEIN"/>
    <property type="match status" value="1"/>
</dbReference>
<dbReference type="Gene3D" id="3.60.15.10">
    <property type="entry name" value="Ribonuclease Z/Hydroxyacylglutathione hydrolase-like"/>
    <property type="match status" value="1"/>
</dbReference>
<proteinExistence type="predicted"/>
<gene>
    <name evidence="3" type="ORF">M9Y10_006086</name>
</gene>
<keyword evidence="4" id="KW-1185">Reference proteome</keyword>
<reference evidence="3 4" key="1">
    <citation type="submission" date="2024-04" db="EMBL/GenBank/DDBJ databases">
        <title>Tritrichomonas musculus Genome.</title>
        <authorList>
            <person name="Alves-Ferreira E."/>
            <person name="Grigg M."/>
            <person name="Lorenzi H."/>
            <person name="Galac M."/>
        </authorList>
    </citation>
    <scope>NUCLEOTIDE SEQUENCE [LARGE SCALE GENOMIC DNA]</scope>
    <source>
        <strain evidence="3 4">EAF2021</strain>
    </source>
</reference>
<dbReference type="Proteomes" id="UP001470230">
    <property type="component" value="Unassembled WGS sequence"/>
</dbReference>
<dbReference type="SUPFAM" id="SSF56281">
    <property type="entry name" value="Metallo-hydrolase/oxidoreductase"/>
    <property type="match status" value="1"/>
</dbReference>
<dbReference type="InterPro" id="IPR001279">
    <property type="entry name" value="Metallo-B-lactamas"/>
</dbReference>
<evidence type="ECO:0000256" key="1">
    <source>
        <dbReference type="SAM" id="SignalP"/>
    </source>
</evidence>
<evidence type="ECO:0000259" key="2">
    <source>
        <dbReference type="SMART" id="SM00849"/>
    </source>
</evidence>